<dbReference type="AlphaFoldDB" id="A0A6M2CRR0"/>
<feature type="transmembrane region" description="Helical" evidence="2">
    <location>
        <begin position="29"/>
        <end position="52"/>
    </location>
</feature>
<feature type="region of interest" description="Disordered" evidence="1">
    <location>
        <begin position="184"/>
        <end position="267"/>
    </location>
</feature>
<dbReference type="InterPro" id="IPR031720">
    <property type="entry name" value="DUF4728"/>
</dbReference>
<accession>A0A6M2CRR0</accession>
<organism evidence="3">
    <name type="scientific">Rhipicephalus microplus</name>
    <name type="common">Cattle tick</name>
    <name type="synonym">Boophilus microplus</name>
    <dbReference type="NCBI Taxonomy" id="6941"/>
    <lineage>
        <taxon>Eukaryota</taxon>
        <taxon>Metazoa</taxon>
        <taxon>Ecdysozoa</taxon>
        <taxon>Arthropoda</taxon>
        <taxon>Chelicerata</taxon>
        <taxon>Arachnida</taxon>
        <taxon>Acari</taxon>
        <taxon>Parasitiformes</taxon>
        <taxon>Ixodida</taxon>
        <taxon>Ixodoidea</taxon>
        <taxon>Ixodidae</taxon>
        <taxon>Rhipicephalinae</taxon>
        <taxon>Rhipicephalus</taxon>
        <taxon>Boophilus</taxon>
    </lineage>
</organism>
<evidence type="ECO:0000256" key="2">
    <source>
        <dbReference type="SAM" id="Phobius"/>
    </source>
</evidence>
<keyword evidence="2" id="KW-1133">Transmembrane helix</keyword>
<dbReference type="PANTHER" id="PTHR36694:SF11">
    <property type="entry name" value="LP21121P-RELATED"/>
    <property type="match status" value="1"/>
</dbReference>
<protein>
    <submittedName>
        <fullName evidence="3">Putative conserved plasma membrane protein</fullName>
    </submittedName>
</protein>
<proteinExistence type="predicted"/>
<evidence type="ECO:0000313" key="3">
    <source>
        <dbReference type="EMBL" id="NOV36121.1"/>
    </source>
</evidence>
<feature type="transmembrane region" description="Helical" evidence="2">
    <location>
        <begin position="59"/>
        <end position="82"/>
    </location>
</feature>
<keyword evidence="2" id="KW-0472">Membrane</keyword>
<evidence type="ECO:0000256" key="1">
    <source>
        <dbReference type="SAM" id="MobiDB-lite"/>
    </source>
</evidence>
<dbReference type="VEuPathDB" id="VectorBase:LOC119177839"/>
<dbReference type="Pfam" id="PF15860">
    <property type="entry name" value="DUF4728"/>
    <property type="match status" value="1"/>
</dbReference>
<feature type="compositionally biased region" description="Polar residues" evidence="1">
    <location>
        <begin position="207"/>
        <end position="219"/>
    </location>
</feature>
<dbReference type="EMBL" id="GHWJ01003384">
    <property type="protein sequence ID" value="NOV36121.1"/>
    <property type="molecule type" value="Transcribed_RNA"/>
</dbReference>
<name>A0A6M2CRR0_RHIMP</name>
<keyword evidence="2" id="KW-0812">Transmembrane</keyword>
<sequence length="279" mass="31130">MQWLLYSIIMVAGSFHVHTVIEHPVLLTFSLLMVLLSAACAVSSVVLLLGLWADNRTLLLPWLVSISLSTLLDIIVLFYLTAESDFNPFIAILFITDVFIAVLNVYCLLCVSSLYQEYRHNRGRTVRFLGQQYPDNMKRSTCRKRADAEGKFSPTKPSVFIADDMVSSSITKLSTSTTRRSSALSSCRLTPIKEESQARPSAPADTLHQSLGATGSGENLSHVYLVSPRPSPVEKEDDEDDEDEEEAEEDVQRDAVERQQRGPLPVTEVVSESVYKWAI</sequence>
<feature type="transmembrane region" description="Helical" evidence="2">
    <location>
        <begin position="88"/>
        <end position="115"/>
    </location>
</feature>
<feature type="compositionally biased region" description="Basic and acidic residues" evidence="1">
    <location>
        <begin position="250"/>
        <end position="260"/>
    </location>
</feature>
<reference evidence="3" key="1">
    <citation type="submission" date="2019-09" db="EMBL/GenBank/DDBJ databases">
        <title>Organ-specific transcriptomic study of the physiology of the cattle tick, Rhipicephalus microplus.</title>
        <authorList>
            <person name="Tirloni L."/>
            <person name="Braz G."/>
            <person name="Gandara A.C.P."/>
            <person name="Sabadin G.A."/>
            <person name="da Silva R.M."/>
            <person name="Guizzo M.G."/>
            <person name="Machado J.A."/>
            <person name="Costa E.P."/>
            <person name="Gomes H.F."/>
            <person name="Moraes J."/>
            <person name="Mota M.B.S."/>
            <person name="Mesquita R.D."/>
            <person name="Alvarenga P.H."/>
            <person name="Alves F."/>
            <person name="Seixas A."/>
            <person name="da Fonseca R.N."/>
            <person name="Fogaca A."/>
            <person name="Logullo C."/>
            <person name="Tanaka A."/>
            <person name="Daffre S."/>
            <person name="Termignoni C."/>
            <person name="Vaz I.S.Jr."/>
            <person name="Oliveira P.L."/>
            <person name="Ribeiro J.M."/>
        </authorList>
    </citation>
    <scope>NUCLEOTIDE SEQUENCE</scope>
    <source>
        <strain evidence="3">Porto Alegre</strain>
    </source>
</reference>
<dbReference type="PANTHER" id="PTHR36694">
    <property type="entry name" value="PASIFLORA 1, ISOFORM A-RELATED"/>
    <property type="match status" value="1"/>
</dbReference>
<dbReference type="OrthoDB" id="6495537at2759"/>
<feature type="compositionally biased region" description="Acidic residues" evidence="1">
    <location>
        <begin position="235"/>
        <end position="249"/>
    </location>
</feature>